<dbReference type="NCBIfam" id="NF006593">
    <property type="entry name" value="PRK09126.1"/>
    <property type="match status" value="1"/>
</dbReference>
<keyword evidence="6" id="KW-0560">Oxidoreductase</keyword>
<dbReference type="InParanoid" id="A0A6N7EXB9"/>
<dbReference type="AlphaFoldDB" id="A0A6N7EXB9"/>
<evidence type="ECO:0000256" key="6">
    <source>
        <dbReference type="ARBA" id="ARBA00023002"/>
    </source>
</evidence>
<gene>
    <name evidence="9" type="primary">ubiM</name>
    <name evidence="9" type="ORF">GCU85_04795</name>
</gene>
<proteinExistence type="inferred from homology"/>
<keyword evidence="4" id="KW-0285">Flavoprotein</keyword>
<organism evidence="9 10">
    <name type="scientific">Ostreibacterium oceani</name>
    <dbReference type="NCBI Taxonomy" id="2654998"/>
    <lineage>
        <taxon>Bacteria</taxon>
        <taxon>Pseudomonadati</taxon>
        <taxon>Pseudomonadota</taxon>
        <taxon>Gammaproteobacteria</taxon>
        <taxon>Cardiobacteriales</taxon>
        <taxon>Ostreibacteriaceae</taxon>
        <taxon>Ostreibacterium</taxon>
    </lineage>
</organism>
<evidence type="ECO:0000256" key="5">
    <source>
        <dbReference type="ARBA" id="ARBA00022827"/>
    </source>
</evidence>
<dbReference type="GO" id="GO:0016705">
    <property type="term" value="F:oxidoreductase activity, acting on paired donors, with incorporation or reduction of molecular oxygen"/>
    <property type="evidence" value="ECO:0007669"/>
    <property type="project" value="InterPro"/>
</dbReference>
<sequence length="394" mass="43322">MADIADIVVIGAGPAGLSFCKSLADSGLSITLVEQHDQETLANPPPDGREIALTHVSQQTLQALGAWDYLPAADKYYLRQAKVIDGDSPYTLHFPTPDKALGQATDTLGYLISNHNIRRALYAQCKNQPNLTFKTATRVHSVTSNREMATVTLANGDTVRARLVVAADSRFSASRRQMGISTQMQDFGRTVVVFRMQHTLSNESTATECFYYGQTLAILPLTEKLSSIVITIDSASAHEILDVSPDALRRLVIKQLDAKLGDMHLIGERHSYPLVGVHANRFYSQRYALIGDAAVGMHPVTAHGFNLGLQSQSLLAELILAANRDGKDIANPELLREYDRKHRRHTLPLYLATNVIVKLFTTETPPAKIVRKFAIRAGNVLLPFKKIVSKQLTG</sequence>
<accession>A0A6N7EXB9</accession>
<dbReference type="GO" id="GO:0071949">
    <property type="term" value="F:FAD binding"/>
    <property type="evidence" value="ECO:0007669"/>
    <property type="project" value="InterPro"/>
</dbReference>
<dbReference type="PANTHER" id="PTHR43876">
    <property type="entry name" value="UBIQUINONE BIOSYNTHESIS MONOOXYGENASE COQ6, MITOCHONDRIAL"/>
    <property type="match status" value="1"/>
</dbReference>
<feature type="domain" description="FAD-binding" evidence="8">
    <location>
        <begin position="6"/>
        <end position="344"/>
    </location>
</feature>
<dbReference type="InterPro" id="IPR010971">
    <property type="entry name" value="UbiH/COQ6"/>
</dbReference>
<comment type="pathway">
    <text evidence="2">Cofactor biosynthesis; ubiquinone biosynthesis.</text>
</comment>
<dbReference type="NCBIfam" id="TIGR01988">
    <property type="entry name" value="Ubi-OHases"/>
    <property type="match status" value="1"/>
</dbReference>
<dbReference type="UniPathway" id="UPA00232"/>
<evidence type="ECO:0000256" key="3">
    <source>
        <dbReference type="ARBA" id="ARBA00005349"/>
    </source>
</evidence>
<comment type="similarity">
    <text evidence="3">Belongs to the UbiH/COQ6 family.</text>
</comment>
<dbReference type="PRINTS" id="PR00420">
    <property type="entry name" value="RNGMNOXGNASE"/>
</dbReference>
<dbReference type="InterPro" id="IPR051205">
    <property type="entry name" value="UbiH/COQ6_monooxygenase"/>
</dbReference>
<reference evidence="9 10" key="1">
    <citation type="submission" date="2019-10" db="EMBL/GenBank/DDBJ databases">
        <title>Cardiobacteriales fam. a chemoheterotrophic member of the order Cardiobacteriales, and proposal of Cardiobacteriales fam. nov.</title>
        <authorList>
            <person name="Wang C."/>
        </authorList>
    </citation>
    <scope>NUCLEOTIDE SEQUENCE [LARGE SCALE GENOMIC DNA]</scope>
    <source>
        <strain evidence="9 10">ML27</strain>
    </source>
</reference>
<dbReference type="SUPFAM" id="SSF51905">
    <property type="entry name" value="FAD/NAD(P)-binding domain"/>
    <property type="match status" value="1"/>
</dbReference>
<evidence type="ECO:0000256" key="1">
    <source>
        <dbReference type="ARBA" id="ARBA00001974"/>
    </source>
</evidence>
<evidence type="ECO:0000256" key="7">
    <source>
        <dbReference type="ARBA" id="ARBA00023033"/>
    </source>
</evidence>
<name>A0A6N7EXB9_9GAMM</name>
<evidence type="ECO:0000256" key="2">
    <source>
        <dbReference type="ARBA" id="ARBA00004749"/>
    </source>
</evidence>
<dbReference type="InterPro" id="IPR036188">
    <property type="entry name" value="FAD/NAD-bd_sf"/>
</dbReference>
<evidence type="ECO:0000256" key="4">
    <source>
        <dbReference type="ARBA" id="ARBA00022630"/>
    </source>
</evidence>
<evidence type="ECO:0000259" key="8">
    <source>
        <dbReference type="Pfam" id="PF01494"/>
    </source>
</evidence>
<dbReference type="GO" id="GO:0006744">
    <property type="term" value="P:ubiquinone biosynthetic process"/>
    <property type="evidence" value="ECO:0007669"/>
    <property type="project" value="UniProtKB-UniPathway"/>
</dbReference>
<dbReference type="Proteomes" id="UP000471298">
    <property type="component" value="Unassembled WGS sequence"/>
</dbReference>
<comment type="caution">
    <text evidence="9">The sequence shown here is derived from an EMBL/GenBank/DDBJ whole genome shotgun (WGS) entry which is preliminary data.</text>
</comment>
<dbReference type="FunCoup" id="A0A6N7EXB9">
    <property type="interactions" value="337"/>
</dbReference>
<dbReference type="EMBL" id="WHNW01000004">
    <property type="protein sequence ID" value="MPV86049.1"/>
    <property type="molecule type" value="Genomic_DNA"/>
</dbReference>
<dbReference type="InterPro" id="IPR002938">
    <property type="entry name" value="FAD-bd"/>
</dbReference>
<dbReference type="Gene3D" id="3.50.50.60">
    <property type="entry name" value="FAD/NAD(P)-binding domain"/>
    <property type="match status" value="2"/>
</dbReference>
<evidence type="ECO:0000313" key="10">
    <source>
        <dbReference type="Proteomes" id="UP000471298"/>
    </source>
</evidence>
<keyword evidence="10" id="KW-1185">Reference proteome</keyword>
<dbReference type="Pfam" id="PF01494">
    <property type="entry name" value="FAD_binding_3"/>
    <property type="match status" value="1"/>
</dbReference>
<comment type="cofactor">
    <cofactor evidence="1">
        <name>FAD</name>
        <dbReference type="ChEBI" id="CHEBI:57692"/>
    </cofactor>
</comment>
<evidence type="ECO:0000313" key="9">
    <source>
        <dbReference type="EMBL" id="MPV86049.1"/>
    </source>
</evidence>
<dbReference type="PANTHER" id="PTHR43876:SF25">
    <property type="entry name" value="MONOOXYGENASE NMA2164"/>
    <property type="match status" value="1"/>
</dbReference>
<keyword evidence="5" id="KW-0274">FAD</keyword>
<dbReference type="GO" id="GO:0004497">
    <property type="term" value="F:monooxygenase activity"/>
    <property type="evidence" value="ECO:0007669"/>
    <property type="project" value="UniProtKB-KW"/>
</dbReference>
<keyword evidence="7" id="KW-0503">Monooxygenase</keyword>
<protein>
    <submittedName>
        <fullName evidence="9">5-demethoxyubiquinol-8 5-hydroxylase UbiM</fullName>
    </submittedName>
</protein>